<organism evidence="3 4">
    <name type="scientific">Petrimonas mucosa</name>
    <dbReference type="NCBI Taxonomy" id="1642646"/>
    <lineage>
        <taxon>Bacteria</taxon>
        <taxon>Pseudomonadati</taxon>
        <taxon>Bacteroidota</taxon>
        <taxon>Bacteroidia</taxon>
        <taxon>Bacteroidales</taxon>
        <taxon>Dysgonomonadaceae</taxon>
        <taxon>Petrimonas</taxon>
    </lineage>
</organism>
<dbReference type="Proteomes" id="UP000178485">
    <property type="component" value="Chromosome i"/>
</dbReference>
<keyword evidence="4" id="KW-1185">Reference proteome</keyword>
<accession>A0A1G4G817</accession>
<evidence type="ECO:0000313" key="3">
    <source>
        <dbReference type="EMBL" id="SCM58537.1"/>
    </source>
</evidence>
<dbReference type="InterPro" id="IPR050300">
    <property type="entry name" value="GDXG_lipolytic_enzyme"/>
</dbReference>
<evidence type="ECO:0000256" key="1">
    <source>
        <dbReference type="ARBA" id="ARBA00022801"/>
    </source>
</evidence>
<keyword evidence="1" id="KW-0378">Hydrolase</keyword>
<evidence type="ECO:0000313" key="4">
    <source>
        <dbReference type="Proteomes" id="UP000178485"/>
    </source>
</evidence>
<dbReference type="AlphaFoldDB" id="A0A1G4G817"/>
<dbReference type="InterPro" id="IPR029058">
    <property type="entry name" value="AB_hydrolase_fold"/>
</dbReference>
<dbReference type="PANTHER" id="PTHR48081">
    <property type="entry name" value="AB HYDROLASE SUPERFAMILY PROTEIN C4A8.06C"/>
    <property type="match status" value="1"/>
</dbReference>
<dbReference type="RefSeq" id="WP_071137108.1">
    <property type="nucleotide sequence ID" value="NZ_LT608328.1"/>
</dbReference>
<dbReference type="SUPFAM" id="SSF53474">
    <property type="entry name" value="alpha/beta-Hydrolases"/>
    <property type="match status" value="1"/>
</dbReference>
<dbReference type="GO" id="GO:0016787">
    <property type="term" value="F:hydrolase activity"/>
    <property type="evidence" value="ECO:0007669"/>
    <property type="project" value="UniProtKB-KW"/>
</dbReference>
<dbReference type="STRING" id="1642646.ING2E5A_1852"/>
<sequence>MKRYKAITFILLLLVPLYLYSGEIGKETLLFAVKDQQELNMDIYFSSSSCDTAQPCLIFVFGGGFKEGRRDAPQYDDYFRYFAGKGFTVVSIDYRLGMKGEKAPGIFNHKPLQQAIAMAVDDLYSATSYLIQHAEELHIDPSRIIISGSSAGAMTVLQADYERCNGREAAKVLPEGFRYAGVIAFAGSVFSKEGTPSYMTTPAPTLFFHGSGDKLVPYNKTRFFRLGVFGSKSLAGRFREQGYPYAFYTMEEIGHEVSEYPMKEFLPEIEHFIRNFVLDKKQWQLETSLKDKLRKSERSVDPGSYYN</sequence>
<dbReference type="KEGG" id="pmuc:ING2E5A_1852"/>
<proteinExistence type="predicted"/>
<reference evidence="3 4" key="1">
    <citation type="submission" date="2016-08" db="EMBL/GenBank/DDBJ databases">
        <authorList>
            <person name="Seilhamer J.J."/>
        </authorList>
    </citation>
    <scope>NUCLEOTIDE SEQUENCE [LARGE SCALE GENOMIC DNA]</scope>
    <source>
        <strain evidence="3">ING2-E5A</strain>
    </source>
</reference>
<evidence type="ECO:0000259" key="2">
    <source>
        <dbReference type="Pfam" id="PF20434"/>
    </source>
</evidence>
<name>A0A1G4G817_9BACT</name>
<gene>
    <name evidence="3" type="ORF">ING2E5A_1852</name>
</gene>
<dbReference type="Gene3D" id="3.40.50.1820">
    <property type="entry name" value="alpha/beta hydrolase"/>
    <property type="match status" value="1"/>
</dbReference>
<dbReference type="PANTHER" id="PTHR48081:SF8">
    <property type="entry name" value="ALPHA_BETA HYDROLASE FOLD-3 DOMAIN-CONTAINING PROTEIN-RELATED"/>
    <property type="match status" value="1"/>
</dbReference>
<dbReference type="InterPro" id="IPR049492">
    <property type="entry name" value="BD-FAE-like_dom"/>
</dbReference>
<feature type="domain" description="BD-FAE-like" evidence="2">
    <location>
        <begin position="41"/>
        <end position="155"/>
    </location>
</feature>
<dbReference type="EMBL" id="LT608328">
    <property type="protein sequence ID" value="SCM58537.1"/>
    <property type="molecule type" value="Genomic_DNA"/>
</dbReference>
<dbReference type="Pfam" id="PF20434">
    <property type="entry name" value="BD-FAE"/>
    <property type="match status" value="1"/>
</dbReference>
<protein>
    <submittedName>
        <fullName evidence="3">Putative membrane protein</fullName>
    </submittedName>
</protein>